<dbReference type="InParanoid" id="A0A0V0QLD1"/>
<protein>
    <submittedName>
        <fullName evidence="3">Uncharacterized protein</fullName>
    </submittedName>
</protein>
<keyword evidence="4" id="KW-1185">Reference proteome</keyword>
<proteinExistence type="predicted"/>
<evidence type="ECO:0000313" key="4">
    <source>
        <dbReference type="Proteomes" id="UP000054937"/>
    </source>
</evidence>
<accession>A0A0V0QLD1</accession>
<gene>
    <name evidence="3" type="ORF">PPERSA_08117</name>
</gene>
<name>A0A0V0QLD1_PSEPJ</name>
<dbReference type="Proteomes" id="UP000054937">
    <property type="component" value="Unassembled WGS sequence"/>
</dbReference>
<feature type="region of interest" description="Disordered" evidence="2">
    <location>
        <begin position="604"/>
        <end position="643"/>
    </location>
</feature>
<evidence type="ECO:0000313" key="3">
    <source>
        <dbReference type="EMBL" id="KRX03042.1"/>
    </source>
</evidence>
<feature type="compositionally biased region" description="Polar residues" evidence="2">
    <location>
        <begin position="634"/>
        <end position="643"/>
    </location>
</feature>
<sequence length="725" mass="86370">MNLPSITHNTISFDNAKKLGQNFTNSQNSQYNYYQNSKNGNLDINDKINYENIQYNEKNELQIVENVKYTKQIQSLQTEDENLNTNQELGVNKEQVLPKIPVKNRTVIGSYKSNYQPDSHRGSMLNSKYKFKNEINQKKEQKIRSFQVSPIKRNNQQFNENDQLLQLDIENVSNYLKQAEKEQQQMQNMLQDLNYNSYIDILDEQSYKFDMDVRSQNQNLNLNLNNLDSKKKREQSYIDKISSNYKQRSQSCSGNYNNQSNFQNQKNKKINKQYKQDMQESEQFLNLQKNVSLNQNQMINQLDTTDRTQDDSVYQYYQQNQNHLQNNQGKFFGLNDLKKQKKERYNFTNYQRNKQQFKKFLENYETNISDFNVEQYVENELCQVQLPGDFNYQKNNDGNPYQKGAIKGSTKNQIQEKMKLCLWEQTDLISKKQSSHFQKSQKEKLNQSNKQEKYQYSNFLKKNNQNQKKFLDQNVQYSNSINADRKFFSADNTDQRQVKNRINKFKTSSQLNIDTEIPNTKNSDKKKILDEITKNSLFVFDFGKNQNQQNNINNTPKFKNTEDRLNNQIEFKSVAPVIQKQPQKLNVNFSFINSNNKITQYDKKNKEQLKQQDQQLSKQKQQRKNQKGKENQNETSFDSISTLDSEEEKKINDIQKIVQENQAQFQQNIKKFKNDAQMKKQLNKEYKEKEFEIFQKNLFSLIHLVQSLFSEESFLFKNFKSTPEI</sequence>
<evidence type="ECO:0000256" key="2">
    <source>
        <dbReference type="SAM" id="MobiDB-lite"/>
    </source>
</evidence>
<organism evidence="3 4">
    <name type="scientific">Pseudocohnilembus persalinus</name>
    <name type="common">Ciliate</name>
    <dbReference type="NCBI Taxonomy" id="266149"/>
    <lineage>
        <taxon>Eukaryota</taxon>
        <taxon>Sar</taxon>
        <taxon>Alveolata</taxon>
        <taxon>Ciliophora</taxon>
        <taxon>Intramacronucleata</taxon>
        <taxon>Oligohymenophorea</taxon>
        <taxon>Scuticociliatia</taxon>
        <taxon>Philasterida</taxon>
        <taxon>Pseudocohnilembidae</taxon>
        <taxon>Pseudocohnilembus</taxon>
    </lineage>
</organism>
<dbReference type="AlphaFoldDB" id="A0A0V0QLD1"/>
<reference evidence="3 4" key="1">
    <citation type="journal article" date="2015" name="Sci. Rep.">
        <title>Genome of the facultative scuticociliatosis pathogen Pseudocohnilembus persalinus provides insight into its virulence through horizontal gene transfer.</title>
        <authorList>
            <person name="Xiong J."/>
            <person name="Wang G."/>
            <person name="Cheng J."/>
            <person name="Tian M."/>
            <person name="Pan X."/>
            <person name="Warren A."/>
            <person name="Jiang C."/>
            <person name="Yuan D."/>
            <person name="Miao W."/>
        </authorList>
    </citation>
    <scope>NUCLEOTIDE SEQUENCE [LARGE SCALE GENOMIC DNA]</scope>
    <source>
        <strain evidence="3">36N120E</strain>
    </source>
</reference>
<dbReference type="EMBL" id="LDAU01000145">
    <property type="protein sequence ID" value="KRX03042.1"/>
    <property type="molecule type" value="Genomic_DNA"/>
</dbReference>
<evidence type="ECO:0000256" key="1">
    <source>
        <dbReference type="SAM" id="Coils"/>
    </source>
</evidence>
<feature type="coiled-coil region" evidence="1">
    <location>
        <begin position="169"/>
        <end position="196"/>
    </location>
</feature>
<comment type="caution">
    <text evidence="3">The sequence shown here is derived from an EMBL/GenBank/DDBJ whole genome shotgun (WGS) entry which is preliminary data.</text>
</comment>
<keyword evidence="1" id="KW-0175">Coiled coil</keyword>